<dbReference type="RefSeq" id="WP_310303756.1">
    <property type="nucleotide sequence ID" value="NZ_BAAAXB010000001.1"/>
</dbReference>
<dbReference type="Proteomes" id="UP001268819">
    <property type="component" value="Unassembled WGS sequence"/>
</dbReference>
<comment type="caution">
    <text evidence="2">The sequence shown here is derived from an EMBL/GenBank/DDBJ whole genome shotgun (WGS) entry which is preliminary data.</text>
</comment>
<organism evidence="2 3">
    <name type="scientific">Saccharothrix longispora</name>
    <dbReference type="NCBI Taxonomy" id="33920"/>
    <lineage>
        <taxon>Bacteria</taxon>
        <taxon>Bacillati</taxon>
        <taxon>Actinomycetota</taxon>
        <taxon>Actinomycetes</taxon>
        <taxon>Pseudonocardiales</taxon>
        <taxon>Pseudonocardiaceae</taxon>
        <taxon>Saccharothrix</taxon>
    </lineage>
</organism>
<keyword evidence="1" id="KW-0472">Membrane</keyword>
<evidence type="ECO:0008006" key="4">
    <source>
        <dbReference type="Google" id="ProtNLM"/>
    </source>
</evidence>
<reference evidence="2 3" key="1">
    <citation type="submission" date="2023-07" db="EMBL/GenBank/DDBJ databases">
        <title>Sequencing the genomes of 1000 actinobacteria strains.</title>
        <authorList>
            <person name="Klenk H.-P."/>
        </authorList>
    </citation>
    <scope>NUCLEOTIDE SEQUENCE [LARGE SCALE GENOMIC DNA]</scope>
    <source>
        <strain evidence="2 3">DSM 43749</strain>
    </source>
</reference>
<evidence type="ECO:0000313" key="3">
    <source>
        <dbReference type="Proteomes" id="UP001268819"/>
    </source>
</evidence>
<evidence type="ECO:0000313" key="2">
    <source>
        <dbReference type="EMBL" id="MDR6592338.1"/>
    </source>
</evidence>
<dbReference type="EMBL" id="JAVDSG010000001">
    <property type="protein sequence ID" value="MDR6592338.1"/>
    <property type="molecule type" value="Genomic_DNA"/>
</dbReference>
<sequence length="125" mass="13594">MNPWWRRTIVITAVAAGAWAVTRSEWWTWLRTGDHPVCDVVEGLSWISAVLAVMPTAIFAIAWAWRGATTREAAATRAEPRAAASTVADTAKSRFGPLLLGFVPSLLVLVSGHLFLVLHLGTSTR</sequence>
<evidence type="ECO:0000256" key="1">
    <source>
        <dbReference type="SAM" id="Phobius"/>
    </source>
</evidence>
<gene>
    <name evidence="2" type="ORF">J2S66_000722</name>
</gene>
<feature type="transmembrane region" description="Helical" evidence="1">
    <location>
        <begin position="44"/>
        <end position="65"/>
    </location>
</feature>
<keyword evidence="1" id="KW-1133">Transmembrane helix</keyword>
<proteinExistence type="predicted"/>
<name>A0ABU1PNY5_9PSEU</name>
<keyword evidence="3" id="KW-1185">Reference proteome</keyword>
<accession>A0ABU1PNY5</accession>
<keyword evidence="1" id="KW-0812">Transmembrane</keyword>
<protein>
    <recommendedName>
        <fullName evidence="4">Vitamin K epoxide reductase family protein</fullName>
    </recommendedName>
</protein>
<feature type="transmembrane region" description="Helical" evidence="1">
    <location>
        <begin position="98"/>
        <end position="120"/>
    </location>
</feature>